<accession>A0A1F5RYF0</accession>
<dbReference type="STRING" id="1797988.A3I35_03085"/>
<keyword evidence="4 5" id="KW-0472">Membrane</keyword>
<evidence type="ECO:0000256" key="2">
    <source>
        <dbReference type="ARBA" id="ARBA00022692"/>
    </source>
</evidence>
<feature type="transmembrane region" description="Helical" evidence="5">
    <location>
        <begin position="257"/>
        <end position="279"/>
    </location>
</feature>
<dbReference type="CDD" id="cd01044">
    <property type="entry name" value="Ferritin_CCC1_N"/>
    <property type="match status" value="1"/>
</dbReference>
<organism evidence="6 7">
    <name type="scientific">Candidatus Falkowbacteria bacterium RIFCSPLOWO2_02_FULL_45_15</name>
    <dbReference type="NCBI Taxonomy" id="1797988"/>
    <lineage>
        <taxon>Bacteria</taxon>
        <taxon>Candidatus Falkowiibacteriota</taxon>
    </lineage>
</organism>
<dbReference type="GO" id="GO:0012505">
    <property type="term" value="C:endomembrane system"/>
    <property type="evidence" value="ECO:0007669"/>
    <property type="project" value="UniProtKB-SubCell"/>
</dbReference>
<dbReference type="InterPro" id="IPR008217">
    <property type="entry name" value="Ccc1_fam"/>
</dbReference>
<evidence type="ECO:0000256" key="4">
    <source>
        <dbReference type="ARBA" id="ARBA00023136"/>
    </source>
</evidence>
<dbReference type="Pfam" id="PF01988">
    <property type="entry name" value="VIT1"/>
    <property type="match status" value="1"/>
</dbReference>
<feature type="transmembrane region" description="Helical" evidence="5">
    <location>
        <begin position="165"/>
        <end position="187"/>
    </location>
</feature>
<proteinExistence type="predicted"/>
<feature type="transmembrane region" description="Helical" evidence="5">
    <location>
        <begin position="199"/>
        <end position="220"/>
    </location>
</feature>
<sequence length="287" mass="32458">MLTNHVKNLLLRFQKNEITEYYVYSRLSRLARGDNKEIIRKIADDEKRHYQMLYGHTQTAVKPSRWLMFKYTMLSRVFGLTFAIKLMEKGEEMAQATYERVKDSAPPIKVLLADEHRHEKDLVGMIEEERLNYMGSVVLGLNDALVELTGALAGLSFALQNTKLIALAGLITGIAASFSMAASEYLSTKSEGNKNSLKSALYTGLAYIVTVLFLIFPFLVLADYRWALAWTLINAIAVIAVFTYFSAVTKDLRFKKLFSEMFIISMGVAVFSFGISIVLKNIFNIEV</sequence>
<evidence type="ECO:0000313" key="7">
    <source>
        <dbReference type="Proteomes" id="UP000177878"/>
    </source>
</evidence>
<dbReference type="PANTHER" id="PTHR31851">
    <property type="entry name" value="FE(2+)/MN(2+) TRANSPORTER PCL1"/>
    <property type="match status" value="1"/>
</dbReference>
<dbReference type="EMBL" id="MFFV01000034">
    <property type="protein sequence ID" value="OGF19342.1"/>
    <property type="molecule type" value="Genomic_DNA"/>
</dbReference>
<keyword evidence="2 5" id="KW-0812">Transmembrane</keyword>
<name>A0A1F5RYF0_9BACT</name>
<evidence type="ECO:0000256" key="3">
    <source>
        <dbReference type="ARBA" id="ARBA00022989"/>
    </source>
</evidence>
<evidence type="ECO:0000256" key="5">
    <source>
        <dbReference type="SAM" id="Phobius"/>
    </source>
</evidence>
<keyword evidence="3 5" id="KW-1133">Transmembrane helix</keyword>
<dbReference type="GO" id="GO:0030026">
    <property type="term" value="P:intracellular manganese ion homeostasis"/>
    <property type="evidence" value="ECO:0007669"/>
    <property type="project" value="InterPro"/>
</dbReference>
<dbReference type="CDD" id="cd02431">
    <property type="entry name" value="Ferritin_CCC1_C"/>
    <property type="match status" value="1"/>
</dbReference>
<comment type="caution">
    <text evidence="6">The sequence shown here is derived from an EMBL/GenBank/DDBJ whole genome shotgun (WGS) entry which is preliminary data.</text>
</comment>
<protein>
    <submittedName>
        <fullName evidence="6">Rubrerythrin family protein</fullName>
    </submittedName>
</protein>
<dbReference type="Proteomes" id="UP000177878">
    <property type="component" value="Unassembled WGS sequence"/>
</dbReference>
<dbReference type="GO" id="GO:0005384">
    <property type="term" value="F:manganese ion transmembrane transporter activity"/>
    <property type="evidence" value="ECO:0007669"/>
    <property type="project" value="InterPro"/>
</dbReference>
<evidence type="ECO:0000256" key="1">
    <source>
        <dbReference type="ARBA" id="ARBA00004127"/>
    </source>
</evidence>
<dbReference type="InterPro" id="IPR039376">
    <property type="entry name" value="Ferritin_CCC1_N"/>
</dbReference>
<dbReference type="InterPro" id="IPR009078">
    <property type="entry name" value="Ferritin-like_SF"/>
</dbReference>
<gene>
    <name evidence="6" type="ORF">A3I35_03085</name>
</gene>
<dbReference type="SUPFAM" id="SSF47240">
    <property type="entry name" value="Ferritin-like"/>
    <property type="match status" value="1"/>
</dbReference>
<feature type="transmembrane region" description="Helical" evidence="5">
    <location>
        <begin position="226"/>
        <end position="245"/>
    </location>
</feature>
<dbReference type="AlphaFoldDB" id="A0A1F5RYF0"/>
<evidence type="ECO:0000313" key="6">
    <source>
        <dbReference type="EMBL" id="OGF19342.1"/>
    </source>
</evidence>
<comment type="subcellular location">
    <subcellularLocation>
        <location evidence="1">Endomembrane system</location>
        <topology evidence="1">Multi-pass membrane protein</topology>
    </subcellularLocation>
</comment>
<reference evidence="6 7" key="1">
    <citation type="journal article" date="2016" name="Nat. Commun.">
        <title>Thousands of microbial genomes shed light on interconnected biogeochemical processes in an aquifer system.</title>
        <authorList>
            <person name="Anantharaman K."/>
            <person name="Brown C.T."/>
            <person name="Hug L.A."/>
            <person name="Sharon I."/>
            <person name="Castelle C.J."/>
            <person name="Probst A.J."/>
            <person name="Thomas B.C."/>
            <person name="Singh A."/>
            <person name="Wilkins M.J."/>
            <person name="Karaoz U."/>
            <person name="Brodie E.L."/>
            <person name="Williams K.H."/>
            <person name="Hubbard S.S."/>
            <person name="Banfield J.F."/>
        </authorList>
    </citation>
    <scope>NUCLEOTIDE SEQUENCE [LARGE SCALE GENOMIC DNA]</scope>
</reference>